<dbReference type="Gene3D" id="3.40.1740.10">
    <property type="entry name" value="VC0467-like"/>
    <property type="match status" value="1"/>
</dbReference>
<sequence length="191" mass="20700">MENVNLTGHFLIAMPAMSDPYFAKSVTYICEHSENGAIGIVINRPIDMQLDALFEQIDLKLDDPGLSKHSVHFGGPVQTDRGFVLHRPAGEWKSTLKVSPDTSLTTSRDILEAVANGTGPDQLLVSLGYAGWSAGQLEQEMAQNAWLSVKPNSAEDEDKVIFKLPHSEKLNAAMGLLGLDFARLSESAGHA</sequence>
<dbReference type="InterPro" id="IPR003774">
    <property type="entry name" value="AlgH-like"/>
</dbReference>
<evidence type="ECO:0000256" key="2">
    <source>
        <dbReference type="HAMAP-Rule" id="MF_00758"/>
    </source>
</evidence>
<gene>
    <name evidence="3" type="ORF">ED236_06325</name>
</gene>
<dbReference type="SUPFAM" id="SSF143456">
    <property type="entry name" value="VC0467-like"/>
    <property type="match status" value="1"/>
</dbReference>
<accession>A0A3N0V472</accession>
<dbReference type="HAMAP" id="MF_00758">
    <property type="entry name" value="UPF0301"/>
    <property type="match status" value="1"/>
</dbReference>
<dbReference type="AlphaFoldDB" id="A0A3N0V472"/>
<dbReference type="PANTHER" id="PTHR30327">
    <property type="entry name" value="UNCHARACTERIZED PROTEIN YQGE"/>
    <property type="match status" value="1"/>
</dbReference>
<dbReference type="RefSeq" id="WP_123237080.1">
    <property type="nucleotide sequence ID" value="NZ_RJVP01000002.1"/>
</dbReference>
<name>A0A3N0V472_9PROT</name>
<proteinExistence type="inferred from homology"/>
<evidence type="ECO:0000256" key="1">
    <source>
        <dbReference type="ARBA" id="ARBA00009600"/>
    </source>
</evidence>
<dbReference type="Pfam" id="PF02622">
    <property type="entry name" value="DUF179"/>
    <property type="match status" value="1"/>
</dbReference>
<evidence type="ECO:0000313" key="4">
    <source>
        <dbReference type="Proteomes" id="UP000275137"/>
    </source>
</evidence>
<comment type="caution">
    <text evidence="3">The sequence shown here is derived from an EMBL/GenBank/DDBJ whole genome shotgun (WGS) entry which is preliminary data.</text>
</comment>
<dbReference type="PANTHER" id="PTHR30327:SF1">
    <property type="entry name" value="UPF0301 PROTEIN YQGE"/>
    <property type="match status" value="1"/>
</dbReference>
<dbReference type="EMBL" id="RJVP01000002">
    <property type="protein sequence ID" value="ROH87278.1"/>
    <property type="molecule type" value="Genomic_DNA"/>
</dbReference>
<dbReference type="NCBIfam" id="NF001266">
    <property type="entry name" value="PRK00228.1-1"/>
    <property type="match status" value="1"/>
</dbReference>
<dbReference type="GO" id="GO:0005829">
    <property type="term" value="C:cytosol"/>
    <property type="evidence" value="ECO:0007669"/>
    <property type="project" value="TreeGrafter"/>
</dbReference>
<evidence type="ECO:0000313" key="3">
    <source>
        <dbReference type="EMBL" id="ROH87278.1"/>
    </source>
</evidence>
<organism evidence="3 4">
    <name type="scientific">Pseudomethylobacillus aquaticus</name>
    <dbReference type="NCBI Taxonomy" id="2676064"/>
    <lineage>
        <taxon>Bacteria</taxon>
        <taxon>Pseudomonadati</taxon>
        <taxon>Pseudomonadota</taxon>
        <taxon>Betaproteobacteria</taxon>
        <taxon>Nitrosomonadales</taxon>
        <taxon>Methylophilaceae</taxon>
        <taxon>Pseudomethylobacillus</taxon>
    </lineage>
</organism>
<keyword evidence="4" id="KW-1185">Reference proteome</keyword>
<protein>
    <recommendedName>
        <fullName evidence="2">UPF0301 protein ED236_06325</fullName>
    </recommendedName>
</protein>
<dbReference type="Proteomes" id="UP000275137">
    <property type="component" value="Unassembled WGS sequence"/>
</dbReference>
<reference evidence="3 4" key="1">
    <citation type="submission" date="2018-10" db="EMBL/GenBank/DDBJ databases">
        <authorList>
            <person name="Chen W.-M."/>
        </authorList>
    </citation>
    <scope>NUCLEOTIDE SEQUENCE [LARGE SCALE GENOMIC DNA]</scope>
    <source>
        <strain evidence="3 4">H-5</strain>
    </source>
</reference>
<comment type="similarity">
    <text evidence="1 2">Belongs to the UPF0301 (AlgH) family.</text>
</comment>